<name>A0A2J8A3R8_9CHLO</name>
<keyword evidence="1" id="KW-0812">Transmembrane</keyword>
<organism evidence="2 3">
    <name type="scientific">Tetrabaena socialis</name>
    <dbReference type="NCBI Taxonomy" id="47790"/>
    <lineage>
        <taxon>Eukaryota</taxon>
        <taxon>Viridiplantae</taxon>
        <taxon>Chlorophyta</taxon>
        <taxon>core chlorophytes</taxon>
        <taxon>Chlorophyceae</taxon>
        <taxon>CS clade</taxon>
        <taxon>Chlamydomonadales</taxon>
        <taxon>Tetrabaenaceae</taxon>
        <taxon>Tetrabaena</taxon>
    </lineage>
</organism>
<feature type="transmembrane region" description="Helical" evidence="1">
    <location>
        <begin position="89"/>
        <end position="111"/>
    </location>
</feature>
<evidence type="ECO:0000313" key="2">
    <source>
        <dbReference type="EMBL" id="PNH07148.1"/>
    </source>
</evidence>
<evidence type="ECO:0000313" key="3">
    <source>
        <dbReference type="Proteomes" id="UP000236333"/>
    </source>
</evidence>
<evidence type="ECO:0000256" key="1">
    <source>
        <dbReference type="SAM" id="Phobius"/>
    </source>
</evidence>
<sequence length="123" mass="13701">MEGYDPYTMEYNVLRERACDPLGAGPSVEEMRNWVHGLQSRRSTGRRSMASGESVEDRSSAFRTLECIQKVKMALTSEGEDDSISARTFAMLTGVSLLAVVVIVLVWELYLRPRESGGMLPPL</sequence>
<keyword evidence="1" id="KW-1133">Transmembrane helix</keyword>
<dbReference type="Proteomes" id="UP000236333">
    <property type="component" value="Unassembled WGS sequence"/>
</dbReference>
<reference evidence="2 3" key="1">
    <citation type="journal article" date="2017" name="Mol. Biol. Evol.">
        <title>The 4-celled Tetrabaena socialis nuclear genome reveals the essential components for genetic control of cell number at the origin of multicellularity in the volvocine lineage.</title>
        <authorList>
            <person name="Featherston J."/>
            <person name="Arakaki Y."/>
            <person name="Hanschen E.R."/>
            <person name="Ferris P.J."/>
            <person name="Michod R.E."/>
            <person name="Olson B.J.S.C."/>
            <person name="Nozaki H."/>
            <person name="Durand P.M."/>
        </authorList>
    </citation>
    <scope>NUCLEOTIDE SEQUENCE [LARGE SCALE GENOMIC DNA]</scope>
    <source>
        <strain evidence="2 3">NIES-571</strain>
    </source>
</reference>
<gene>
    <name evidence="2" type="ORF">TSOC_006405</name>
</gene>
<accession>A0A2J8A3R8</accession>
<dbReference type="AlphaFoldDB" id="A0A2J8A3R8"/>
<keyword evidence="3" id="KW-1185">Reference proteome</keyword>
<keyword evidence="1" id="KW-0472">Membrane</keyword>
<protein>
    <submittedName>
        <fullName evidence="2">Uncharacterized protein</fullName>
    </submittedName>
</protein>
<comment type="caution">
    <text evidence="2">The sequence shown here is derived from an EMBL/GenBank/DDBJ whole genome shotgun (WGS) entry which is preliminary data.</text>
</comment>
<proteinExistence type="predicted"/>
<dbReference type="EMBL" id="PGGS01000194">
    <property type="protein sequence ID" value="PNH07148.1"/>
    <property type="molecule type" value="Genomic_DNA"/>
</dbReference>
<dbReference type="OrthoDB" id="537881at2759"/>